<gene>
    <name evidence="1" type="ORF">ARALYDRAFT_667527</name>
</gene>
<name>D7LEM1_ARALL</name>
<dbReference type="STRING" id="81972.D7LEM1"/>
<dbReference type="AlphaFoldDB" id="D7LEM1"/>
<accession>D7LEM1</accession>
<organism evidence="2">
    <name type="scientific">Arabidopsis lyrata subsp. lyrata</name>
    <name type="common">Lyre-leaved rock-cress</name>
    <dbReference type="NCBI Taxonomy" id="81972"/>
    <lineage>
        <taxon>Eukaryota</taxon>
        <taxon>Viridiplantae</taxon>
        <taxon>Streptophyta</taxon>
        <taxon>Embryophyta</taxon>
        <taxon>Tracheophyta</taxon>
        <taxon>Spermatophyta</taxon>
        <taxon>Magnoliopsida</taxon>
        <taxon>eudicotyledons</taxon>
        <taxon>Gunneridae</taxon>
        <taxon>Pentapetalae</taxon>
        <taxon>rosids</taxon>
        <taxon>malvids</taxon>
        <taxon>Brassicales</taxon>
        <taxon>Brassicaceae</taxon>
        <taxon>Camelineae</taxon>
        <taxon>Arabidopsis</taxon>
    </lineage>
</organism>
<dbReference type="Proteomes" id="UP000008694">
    <property type="component" value="Unassembled WGS sequence"/>
</dbReference>
<evidence type="ECO:0000313" key="1">
    <source>
        <dbReference type="EMBL" id="EFH56731.1"/>
    </source>
</evidence>
<dbReference type="Gramene" id="Al_scaffold_0004_246">
    <property type="protein sequence ID" value="Al_scaffold_0004_246"/>
    <property type="gene ID" value="Al_scaffold_0004_246"/>
</dbReference>
<protein>
    <submittedName>
        <fullName evidence="1">Predicted protein</fullName>
    </submittedName>
</protein>
<keyword evidence="2" id="KW-1185">Reference proteome</keyword>
<evidence type="ECO:0000313" key="2">
    <source>
        <dbReference type="Proteomes" id="UP000008694"/>
    </source>
</evidence>
<sequence>MDEGGVFSSCGKVPCHVGTNLKSSRFRFLISDHLDVNALDVQLKKCRGVSQRFFISNTDGSLPYSFAGYLFFNIKKEDIEFVNEKTAAKYGLVAAPIIVEKTASSTMVAEPVVVKACEPILEKQQRELFK</sequence>
<dbReference type="HOGENOM" id="CLU_1940989_0_0_1"/>
<proteinExistence type="predicted"/>
<dbReference type="EMBL" id="GL348716">
    <property type="protein sequence ID" value="EFH56731.1"/>
    <property type="molecule type" value="Genomic_DNA"/>
</dbReference>
<reference evidence="2" key="1">
    <citation type="journal article" date="2011" name="Nat. Genet.">
        <title>The Arabidopsis lyrata genome sequence and the basis of rapid genome size change.</title>
        <authorList>
            <person name="Hu T.T."/>
            <person name="Pattyn P."/>
            <person name="Bakker E.G."/>
            <person name="Cao J."/>
            <person name="Cheng J.-F."/>
            <person name="Clark R.M."/>
            <person name="Fahlgren N."/>
            <person name="Fawcett J.A."/>
            <person name="Grimwood J."/>
            <person name="Gundlach H."/>
            <person name="Haberer G."/>
            <person name="Hollister J.D."/>
            <person name="Ossowski S."/>
            <person name="Ottilar R.P."/>
            <person name="Salamov A.A."/>
            <person name="Schneeberger K."/>
            <person name="Spannagl M."/>
            <person name="Wang X."/>
            <person name="Yang L."/>
            <person name="Nasrallah M.E."/>
            <person name="Bergelson J."/>
            <person name="Carrington J.C."/>
            <person name="Gaut B.S."/>
            <person name="Schmutz J."/>
            <person name="Mayer K.F.X."/>
            <person name="Van de Peer Y."/>
            <person name="Grigoriev I.V."/>
            <person name="Nordborg M."/>
            <person name="Weigel D."/>
            <person name="Guo Y.-L."/>
        </authorList>
    </citation>
    <scope>NUCLEOTIDE SEQUENCE [LARGE SCALE GENOMIC DNA]</scope>
    <source>
        <strain evidence="2">cv. MN47</strain>
    </source>
</reference>